<dbReference type="Pfam" id="PF08378">
    <property type="entry name" value="NERD"/>
    <property type="match status" value="1"/>
</dbReference>
<proteinExistence type="predicted"/>
<feature type="domain" description="NERD" evidence="1">
    <location>
        <begin position="1"/>
        <end position="85"/>
    </location>
</feature>
<dbReference type="PROSITE" id="PS50965">
    <property type="entry name" value="NERD"/>
    <property type="match status" value="1"/>
</dbReference>
<evidence type="ECO:0000313" key="3">
    <source>
        <dbReference type="Proteomes" id="UP001500730"/>
    </source>
</evidence>
<dbReference type="Proteomes" id="UP001500730">
    <property type="component" value="Unassembled WGS sequence"/>
</dbReference>
<dbReference type="RefSeq" id="WP_344256326.1">
    <property type="nucleotide sequence ID" value="NZ_BAAARE010000017.1"/>
</dbReference>
<protein>
    <recommendedName>
        <fullName evidence="1">NERD domain-containing protein</fullName>
    </recommendedName>
</protein>
<organism evidence="2 3">
    <name type="scientific">Terrabacter carboxydivorans</name>
    <dbReference type="NCBI Taxonomy" id="619730"/>
    <lineage>
        <taxon>Bacteria</taxon>
        <taxon>Bacillati</taxon>
        <taxon>Actinomycetota</taxon>
        <taxon>Actinomycetes</taxon>
        <taxon>Micrococcales</taxon>
        <taxon>Intrasporangiaceae</taxon>
        <taxon>Terrabacter</taxon>
    </lineage>
</organism>
<dbReference type="EMBL" id="BAAARE010000017">
    <property type="protein sequence ID" value="GAA2494106.1"/>
    <property type="molecule type" value="Genomic_DNA"/>
</dbReference>
<keyword evidence="3" id="KW-1185">Reference proteome</keyword>
<evidence type="ECO:0000259" key="1">
    <source>
        <dbReference type="PROSITE" id="PS50965"/>
    </source>
</evidence>
<sequence>MLQDRRIPRTRANIDHIVVSRNGVFVVDAKKYKGRPALRVEGGLFRPRTETLVVGGRNCTKLVDGVLKQVDLVRAALDDDTVTVTGVLCFVAADWPLIGGAFETRGVHVLWSKRLVQLVTAERPARAAAPPALDVASVRARIVRAFPPA</sequence>
<gene>
    <name evidence="2" type="ORF">GCM10009858_35110</name>
</gene>
<comment type="caution">
    <text evidence="2">The sequence shown here is derived from an EMBL/GenBank/DDBJ whole genome shotgun (WGS) entry which is preliminary data.</text>
</comment>
<evidence type="ECO:0000313" key="2">
    <source>
        <dbReference type="EMBL" id="GAA2494106.1"/>
    </source>
</evidence>
<name>A0ABP5ZBG5_9MICO</name>
<accession>A0ABP5ZBG5</accession>
<dbReference type="InterPro" id="IPR011528">
    <property type="entry name" value="NERD"/>
</dbReference>
<reference evidence="3" key="1">
    <citation type="journal article" date="2019" name="Int. J. Syst. Evol. Microbiol.">
        <title>The Global Catalogue of Microorganisms (GCM) 10K type strain sequencing project: providing services to taxonomists for standard genome sequencing and annotation.</title>
        <authorList>
            <consortium name="The Broad Institute Genomics Platform"/>
            <consortium name="The Broad Institute Genome Sequencing Center for Infectious Disease"/>
            <person name="Wu L."/>
            <person name="Ma J."/>
        </authorList>
    </citation>
    <scope>NUCLEOTIDE SEQUENCE [LARGE SCALE GENOMIC DNA]</scope>
    <source>
        <strain evidence="3">JCM 16259</strain>
    </source>
</reference>